<keyword evidence="1 2" id="KW-0479">Metal-binding</keyword>
<evidence type="ECO:0000256" key="1">
    <source>
        <dbReference type="PROSITE-ProRule" id="PRU01211"/>
    </source>
</evidence>
<keyword evidence="1 2" id="KW-0482">Metalloprotease</keyword>
<keyword evidence="1 2" id="KW-0645">Protease</keyword>
<dbReference type="PRINTS" id="PR00480">
    <property type="entry name" value="ASTACIN"/>
</dbReference>
<dbReference type="GO" id="GO:0006508">
    <property type="term" value="P:proteolysis"/>
    <property type="evidence" value="ECO:0007669"/>
    <property type="project" value="UniProtKB-KW"/>
</dbReference>
<evidence type="ECO:0000256" key="2">
    <source>
        <dbReference type="RuleBase" id="RU361183"/>
    </source>
</evidence>
<feature type="domain" description="Peptidase M12A" evidence="4">
    <location>
        <begin position="85"/>
        <end position="303"/>
    </location>
</feature>
<dbReference type="AlphaFoldDB" id="A0A8S1CQG7"/>
<keyword evidence="1 2" id="KW-0862">Zinc</keyword>
<dbReference type="GO" id="GO:0004222">
    <property type="term" value="F:metalloendopeptidase activity"/>
    <property type="evidence" value="ECO:0007669"/>
    <property type="project" value="UniProtKB-UniRule"/>
</dbReference>
<feature type="domain" description="Peptidase M12A" evidence="4">
    <location>
        <begin position="353"/>
        <end position="563"/>
    </location>
</feature>
<organism evidence="5 6">
    <name type="scientific">Cloeon dipterum</name>
    <dbReference type="NCBI Taxonomy" id="197152"/>
    <lineage>
        <taxon>Eukaryota</taxon>
        <taxon>Metazoa</taxon>
        <taxon>Ecdysozoa</taxon>
        <taxon>Arthropoda</taxon>
        <taxon>Hexapoda</taxon>
        <taxon>Insecta</taxon>
        <taxon>Pterygota</taxon>
        <taxon>Palaeoptera</taxon>
        <taxon>Ephemeroptera</taxon>
        <taxon>Pisciforma</taxon>
        <taxon>Baetidae</taxon>
        <taxon>Cloeon</taxon>
    </lineage>
</organism>
<dbReference type="InterPro" id="IPR024079">
    <property type="entry name" value="MetalloPept_cat_dom_sf"/>
</dbReference>
<gene>
    <name evidence="5" type="ORF">CLODIP_2_CD14677</name>
</gene>
<dbReference type="InterPro" id="IPR001506">
    <property type="entry name" value="Peptidase_M12A"/>
</dbReference>
<feature type="binding site" evidence="1">
    <location>
        <position position="184"/>
    </location>
    <ligand>
        <name>Zn(2+)</name>
        <dbReference type="ChEBI" id="CHEBI:29105"/>
        <note>catalytic</note>
    </ligand>
</feature>
<dbReference type="EMBL" id="CADEPI010000049">
    <property type="protein sequence ID" value="CAB3370065.1"/>
    <property type="molecule type" value="Genomic_DNA"/>
</dbReference>
<evidence type="ECO:0000256" key="3">
    <source>
        <dbReference type="SAM" id="MobiDB-lite"/>
    </source>
</evidence>
<feature type="active site" evidence="1">
    <location>
        <position position="449"/>
    </location>
</feature>
<feature type="binding site" evidence="1">
    <location>
        <position position="452"/>
    </location>
    <ligand>
        <name>Zn(2+)</name>
        <dbReference type="ChEBI" id="CHEBI:29105"/>
        <note>catalytic</note>
    </ligand>
</feature>
<feature type="binding site" evidence="1">
    <location>
        <position position="190"/>
    </location>
    <ligand>
        <name>Zn(2+)</name>
        <dbReference type="ChEBI" id="CHEBI:29105"/>
        <note>catalytic</note>
    </ligand>
</feature>
<accession>A0A8S1CQG7</accession>
<comment type="caution">
    <text evidence="1">Lacks conserved residue(s) required for the propagation of feature annotation.</text>
</comment>
<feature type="binding site" evidence="1">
    <location>
        <position position="458"/>
    </location>
    <ligand>
        <name>Zn(2+)</name>
        <dbReference type="ChEBI" id="CHEBI:29105"/>
        <note>catalytic</note>
    </ligand>
</feature>
<dbReference type="OrthoDB" id="291007at2759"/>
<comment type="caution">
    <text evidence="5">The sequence shown here is derived from an EMBL/GenBank/DDBJ whole genome shotgun (WGS) entry which is preliminary data.</text>
</comment>
<dbReference type="Gene3D" id="3.40.390.10">
    <property type="entry name" value="Collagenase (Catalytic Domain)"/>
    <property type="match status" value="2"/>
</dbReference>
<name>A0A8S1CQG7_9INSE</name>
<reference evidence="5 6" key="1">
    <citation type="submission" date="2020-04" db="EMBL/GenBank/DDBJ databases">
        <authorList>
            <person name="Alioto T."/>
            <person name="Alioto T."/>
            <person name="Gomez Garrido J."/>
        </authorList>
    </citation>
    <scope>NUCLEOTIDE SEQUENCE [LARGE SCALE GENOMIC DNA]</scope>
</reference>
<feature type="active site" evidence="1">
    <location>
        <position position="181"/>
    </location>
</feature>
<dbReference type="SMART" id="SM00235">
    <property type="entry name" value="ZnMc"/>
    <property type="match status" value="2"/>
</dbReference>
<keyword evidence="6" id="KW-1185">Reference proteome</keyword>
<evidence type="ECO:0000259" key="4">
    <source>
        <dbReference type="PROSITE" id="PS51864"/>
    </source>
</evidence>
<sequence>MSQSPTPSLVVPHPTYVSHKTGSHQDFYTLQEMTPTLAFALLALVSAVISAPNDGFEGRLYQKPLSSISPDDKRQPDGSSISGHYAVVSPKRKWPLGVVPWQYETGITFTDSQKKIIETGLQQIMNATCLKFRAKTDADTAFVTIRNNDTGCYGGYGYTGDKVVVNMASDCYGDTSTLIHEMMHVLGFDHEQTRFFLVMFKNKITWTAVILSRYDRDMYVEIQWENIQAGQEHNFQKYPRTKAYPRYPYDLFSVMQYFLTAFGVGGRPTMILTDSSIDGQSVGNANSMSRSDILRMRSAYKCDFNVLLALISTIVSIPIDDAMELRSGRKRPLSSITPNDKRGPNGEKITNHYAVVSPKKKWPGGVVPWQYKSTDNFTDAQKKNIETGLGEMMNATCIKFRAKTDADVAYVTIQNSQEGCWAGYGYTGSSVTLNLAKECYPDTSFIIHEMMHVLGFDHEQQRYDRDIYLEVQWENIQAGNENNFDKYPRTKAYPRYPYDLLSVMQYYLTAFGKGGRPTMLLTPYGDLFPSSKLSGLKECKSTSALLEWANSYKLNSLQSKDIKNFIDEKSKSFTSTICAPAIFMNCLFKANSFLNTTGHIDIENLSSFLATNAPNDTWRNIVSSTLDPMYPSSSTAYLFTDIVEDNFEKVTCPSETVNLLPLIMTQMLQSEFIWMCPKQNLYTNTNKCSITMKNFQYCDGKVYSSTAKGIFFFPYV</sequence>
<feature type="region of interest" description="Disordered" evidence="3">
    <location>
        <begin position="65"/>
        <end position="84"/>
    </location>
</feature>
<comment type="cofactor">
    <cofactor evidence="1 2">
        <name>Zn(2+)</name>
        <dbReference type="ChEBI" id="CHEBI:29105"/>
    </cofactor>
    <text evidence="1 2">Binds 1 zinc ion per subunit.</text>
</comment>
<dbReference type="PANTHER" id="PTHR10127">
    <property type="entry name" value="DISCOIDIN, CUB, EGF, LAMININ , AND ZINC METALLOPROTEASE DOMAIN CONTAINING"/>
    <property type="match status" value="1"/>
</dbReference>
<keyword evidence="1 2" id="KW-0378">Hydrolase</keyword>
<dbReference type="PROSITE" id="PS51864">
    <property type="entry name" value="ASTACIN"/>
    <property type="match status" value="2"/>
</dbReference>
<dbReference type="Pfam" id="PF01400">
    <property type="entry name" value="Astacin"/>
    <property type="match status" value="3"/>
</dbReference>
<dbReference type="PANTHER" id="PTHR10127:SF850">
    <property type="entry name" value="METALLOENDOPEPTIDASE"/>
    <property type="match status" value="1"/>
</dbReference>
<evidence type="ECO:0000313" key="6">
    <source>
        <dbReference type="Proteomes" id="UP000494165"/>
    </source>
</evidence>
<evidence type="ECO:0000313" key="5">
    <source>
        <dbReference type="EMBL" id="CAB3370065.1"/>
    </source>
</evidence>
<dbReference type="Proteomes" id="UP000494165">
    <property type="component" value="Unassembled WGS sequence"/>
</dbReference>
<proteinExistence type="predicted"/>
<dbReference type="InterPro" id="IPR006026">
    <property type="entry name" value="Peptidase_Metallo"/>
</dbReference>
<dbReference type="GO" id="GO:0008270">
    <property type="term" value="F:zinc ion binding"/>
    <property type="evidence" value="ECO:0007669"/>
    <property type="project" value="UniProtKB-UniRule"/>
</dbReference>
<feature type="binding site" evidence="1">
    <location>
        <position position="448"/>
    </location>
    <ligand>
        <name>Zn(2+)</name>
        <dbReference type="ChEBI" id="CHEBI:29105"/>
        <note>catalytic</note>
    </ligand>
</feature>
<protein>
    <recommendedName>
        <fullName evidence="2">Metalloendopeptidase</fullName>
        <ecNumber evidence="2">3.4.24.-</ecNumber>
    </recommendedName>
</protein>
<dbReference type="SUPFAM" id="SSF55486">
    <property type="entry name" value="Metalloproteases ('zincins'), catalytic domain"/>
    <property type="match status" value="2"/>
</dbReference>
<dbReference type="EC" id="3.4.24.-" evidence="2"/>
<feature type="binding site" evidence="1">
    <location>
        <position position="180"/>
    </location>
    <ligand>
        <name>Zn(2+)</name>
        <dbReference type="ChEBI" id="CHEBI:29105"/>
        <note>catalytic</note>
    </ligand>
</feature>